<sequence length="242" mass="25892">MPGPPAPRLRHCSSSAAGTRSQPKPRLLHQKLRQTTPPVPLSGRTIPQVQAGNKIKQFTCRHLHRIILRTLIQVPWHPSPGVSHRFFKSRPRSTASLVGTADHCTTSDGLLAALPALPLTARQDPRYSSDARTPRGTGAGPHRAAPAYPPPPEGLLTPLASAQAPDRGPWGAGCLSSLLSQVAARIASRNRRHYTPWEAPPQRLCASPDGHRSPTESLLCAVGFRGGPQALAPSDRASPLLC</sequence>
<dbReference type="EMBL" id="JANPWB010000006">
    <property type="protein sequence ID" value="KAJ1177406.1"/>
    <property type="molecule type" value="Genomic_DNA"/>
</dbReference>
<gene>
    <name evidence="2" type="ORF">NDU88_002661</name>
</gene>
<proteinExistence type="predicted"/>
<evidence type="ECO:0000313" key="2">
    <source>
        <dbReference type="EMBL" id="KAJ1177406.1"/>
    </source>
</evidence>
<feature type="region of interest" description="Disordered" evidence="1">
    <location>
        <begin position="121"/>
        <end position="164"/>
    </location>
</feature>
<dbReference type="AlphaFoldDB" id="A0AAV7TLR3"/>
<dbReference type="Proteomes" id="UP001066276">
    <property type="component" value="Chromosome 3_2"/>
</dbReference>
<keyword evidence="3" id="KW-1185">Reference proteome</keyword>
<protein>
    <submittedName>
        <fullName evidence="2">Uncharacterized protein</fullName>
    </submittedName>
</protein>
<accession>A0AAV7TLR3</accession>
<evidence type="ECO:0000256" key="1">
    <source>
        <dbReference type="SAM" id="MobiDB-lite"/>
    </source>
</evidence>
<evidence type="ECO:0000313" key="3">
    <source>
        <dbReference type="Proteomes" id="UP001066276"/>
    </source>
</evidence>
<feature type="compositionally biased region" description="Polar residues" evidence="1">
    <location>
        <begin position="12"/>
        <end position="22"/>
    </location>
</feature>
<name>A0AAV7TLR3_PLEWA</name>
<feature type="region of interest" description="Disordered" evidence="1">
    <location>
        <begin position="1"/>
        <end position="45"/>
    </location>
</feature>
<comment type="caution">
    <text evidence="2">The sequence shown here is derived from an EMBL/GenBank/DDBJ whole genome shotgun (WGS) entry which is preliminary data.</text>
</comment>
<feature type="compositionally biased region" description="Basic and acidic residues" evidence="1">
    <location>
        <begin position="123"/>
        <end position="133"/>
    </location>
</feature>
<reference evidence="2" key="1">
    <citation type="journal article" date="2022" name="bioRxiv">
        <title>Sequencing and chromosome-scale assembly of the giantPleurodeles waltlgenome.</title>
        <authorList>
            <person name="Brown T."/>
            <person name="Elewa A."/>
            <person name="Iarovenko S."/>
            <person name="Subramanian E."/>
            <person name="Araus A.J."/>
            <person name="Petzold A."/>
            <person name="Susuki M."/>
            <person name="Suzuki K.-i.T."/>
            <person name="Hayashi T."/>
            <person name="Toyoda A."/>
            <person name="Oliveira C."/>
            <person name="Osipova E."/>
            <person name="Leigh N.D."/>
            <person name="Simon A."/>
            <person name="Yun M.H."/>
        </authorList>
    </citation>
    <scope>NUCLEOTIDE SEQUENCE</scope>
    <source>
        <strain evidence="2">20211129_DDA</strain>
        <tissue evidence="2">Liver</tissue>
    </source>
</reference>
<organism evidence="2 3">
    <name type="scientific">Pleurodeles waltl</name>
    <name type="common">Iberian ribbed newt</name>
    <dbReference type="NCBI Taxonomy" id="8319"/>
    <lineage>
        <taxon>Eukaryota</taxon>
        <taxon>Metazoa</taxon>
        <taxon>Chordata</taxon>
        <taxon>Craniata</taxon>
        <taxon>Vertebrata</taxon>
        <taxon>Euteleostomi</taxon>
        <taxon>Amphibia</taxon>
        <taxon>Batrachia</taxon>
        <taxon>Caudata</taxon>
        <taxon>Salamandroidea</taxon>
        <taxon>Salamandridae</taxon>
        <taxon>Pleurodelinae</taxon>
        <taxon>Pleurodeles</taxon>
    </lineage>
</organism>